<keyword evidence="1" id="KW-0472">Membrane</keyword>
<organism evidence="2 3">
    <name type="scientific">Candidatus Electrothrix communis</name>
    <dbReference type="NCBI Taxonomy" id="1859133"/>
    <lineage>
        <taxon>Bacteria</taxon>
        <taxon>Pseudomonadati</taxon>
        <taxon>Thermodesulfobacteriota</taxon>
        <taxon>Desulfobulbia</taxon>
        <taxon>Desulfobulbales</taxon>
        <taxon>Desulfobulbaceae</taxon>
        <taxon>Candidatus Electrothrix</taxon>
    </lineage>
</organism>
<gene>
    <name evidence="2" type="ORF">VT98_11623</name>
</gene>
<evidence type="ECO:0000313" key="2">
    <source>
        <dbReference type="EMBL" id="RWX48368.1"/>
    </source>
</evidence>
<evidence type="ECO:0000313" key="3">
    <source>
        <dbReference type="Proteomes" id="UP000288086"/>
    </source>
</evidence>
<name>A0A3S3UC07_9BACT</name>
<proteinExistence type="predicted"/>
<dbReference type="EMBL" id="MTKP01000162">
    <property type="protein sequence ID" value="RWX48368.1"/>
    <property type="molecule type" value="Genomic_DNA"/>
</dbReference>
<protein>
    <submittedName>
        <fullName evidence="2">Uncharacterized protein</fullName>
    </submittedName>
</protein>
<evidence type="ECO:0000256" key="1">
    <source>
        <dbReference type="SAM" id="Phobius"/>
    </source>
</evidence>
<accession>A0A3S3UC07</accession>
<keyword evidence="1" id="KW-0812">Transmembrane</keyword>
<dbReference type="AlphaFoldDB" id="A0A3S3UC07"/>
<dbReference type="Proteomes" id="UP000288086">
    <property type="component" value="Unassembled WGS sequence"/>
</dbReference>
<reference evidence="2 3" key="1">
    <citation type="submission" date="2017-01" db="EMBL/GenBank/DDBJ databases">
        <title>The cable genome- insights into the physiology and evolution of filamentous bacteria capable of sulfide oxidation via long distance electron transfer.</title>
        <authorList>
            <person name="Schreiber L."/>
            <person name="Bjerg J.T."/>
            <person name="Boggild A."/>
            <person name="Van De Vossenberg J."/>
            <person name="Meysman F."/>
            <person name="Nielsen L.P."/>
            <person name="Schramm A."/>
            <person name="Kjeldsen K.U."/>
        </authorList>
    </citation>
    <scope>NUCLEOTIDE SEQUENCE [LARGE SCALE GENOMIC DNA]</scope>
    <source>
        <strain evidence="2">A1</strain>
    </source>
</reference>
<sequence length="126" mass="13584">MNAYISFEENVASAERSSHLIKLADLIEVECDLSVKRNKSAPQQGEKDGGLTIGLTVAGLVLTGIGTLIAALSYWKSQQPKCSISITRGNVTVVIENIPPDQLRSEVAKLEKEESSSEIKVLVSEV</sequence>
<keyword evidence="1" id="KW-1133">Transmembrane helix</keyword>
<keyword evidence="3" id="KW-1185">Reference proteome</keyword>
<feature type="transmembrane region" description="Helical" evidence="1">
    <location>
        <begin position="51"/>
        <end position="75"/>
    </location>
</feature>
<comment type="caution">
    <text evidence="2">The sequence shown here is derived from an EMBL/GenBank/DDBJ whole genome shotgun (WGS) entry which is preliminary data.</text>
</comment>